<dbReference type="EMBL" id="DSZY01000018">
    <property type="protein sequence ID" value="HGU40347.1"/>
    <property type="molecule type" value="Genomic_DNA"/>
</dbReference>
<protein>
    <submittedName>
        <fullName evidence="1">Phosphotransferase</fullName>
    </submittedName>
</protein>
<dbReference type="InterPro" id="IPR016195">
    <property type="entry name" value="Pol/histidinol_Pase-like"/>
</dbReference>
<dbReference type="GO" id="GO:0035312">
    <property type="term" value="F:5'-3' DNA exonuclease activity"/>
    <property type="evidence" value="ECO:0007669"/>
    <property type="project" value="TreeGrafter"/>
</dbReference>
<organism evidence="1">
    <name type="scientific">Fervidobacterium thailandense</name>
    <dbReference type="NCBI Taxonomy" id="1008305"/>
    <lineage>
        <taxon>Bacteria</taxon>
        <taxon>Thermotogati</taxon>
        <taxon>Thermotogota</taxon>
        <taxon>Thermotogae</taxon>
        <taxon>Thermotogales</taxon>
        <taxon>Fervidobacteriaceae</taxon>
        <taxon>Fervidobacterium</taxon>
    </lineage>
</organism>
<evidence type="ECO:0000313" key="1">
    <source>
        <dbReference type="EMBL" id="HGU40347.1"/>
    </source>
</evidence>
<name>A0A7C4GGJ9_9BACT</name>
<reference evidence="1" key="1">
    <citation type="journal article" date="2020" name="mSystems">
        <title>Genome- and Community-Level Interaction Insights into Carbon Utilization and Element Cycling Functions of Hydrothermarchaeota in Hydrothermal Sediment.</title>
        <authorList>
            <person name="Zhou Z."/>
            <person name="Liu Y."/>
            <person name="Xu W."/>
            <person name="Pan J."/>
            <person name="Luo Z.H."/>
            <person name="Li M."/>
        </authorList>
    </citation>
    <scope>NUCLEOTIDE SEQUENCE [LARGE SCALE GENOMIC DNA]</scope>
    <source>
        <strain evidence="1">SpSt-609</strain>
    </source>
</reference>
<dbReference type="SUPFAM" id="SSF89550">
    <property type="entry name" value="PHP domain-like"/>
    <property type="match status" value="1"/>
</dbReference>
<accession>A0A7C4GGJ9</accession>
<dbReference type="AlphaFoldDB" id="A0A7C4GGJ9"/>
<proteinExistence type="predicted"/>
<dbReference type="GO" id="GO:0004534">
    <property type="term" value="F:5'-3' RNA exonuclease activity"/>
    <property type="evidence" value="ECO:0007669"/>
    <property type="project" value="TreeGrafter"/>
</dbReference>
<keyword evidence="1" id="KW-0808">Transferase</keyword>
<sequence>MVPSMICNANLDVFSVTDHNSAWNVAVFQRRCSSKLFIPGIEIHTAEDVHVLGYFPNVHDALKVSSIVEGLMDKFEYDPERFGYQVILDDEENFSGLVEYYLGFPTKVTLDRAVELIHSHGGIAVLAHVDRKFGAMYQLGLIPDVTNIVEVRNKETWLSLKKKGYVVLTSSDAHTPDEVGVRKSYLEVLRGEELSTEKVIRKVSAGHVRTLWEI</sequence>
<dbReference type="InterPro" id="IPR052018">
    <property type="entry name" value="PHP_domain"/>
</dbReference>
<dbReference type="PANTHER" id="PTHR42924:SF3">
    <property type="entry name" value="POLYMERASE_HISTIDINOL PHOSPHATASE N-TERMINAL DOMAIN-CONTAINING PROTEIN"/>
    <property type="match status" value="1"/>
</dbReference>
<dbReference type="Gene3D" id="3.20.20.140">
    <property type="entry name" value="Metal-dependent hydrolases"/>
    <property type="match status" value="1"/>
</dbReference>
<dbReference type="GO" id="GO:0016740">
    <property type="term" value="F:transferase activity"/>
    <property type="evidence" value="ECO:0007669"/>
    <property type="project" value="UniProtKB-KW"/>
</dbReference>
<comment type="caution">
    <text evidence="1">The sequence shown here is derived from an EMBL/GenBank/DDBJ whole genome shotgun (WGS) entry which is preliminary data.</text>
</comment>
<dbReference type="PANTHER" id="PTHR42924">
    <property type="entry name" value="EXONUCLEASE"/>
    <property type="match status" value="1"/>
</dbReference>
<gene>
    <name evidence="1" type="ORF">ENT77_04015</name>
</gene>